<organism evidence="1 2">
    <name type="scientific">Pseudomonas ulcerans</name>
    <dbReference type="NCBI Taxonomy" id="3115852"/>
    <lineage>
        <taxon>Bacteria</taxon>
        <taxon>Pseudomonadati</taxon>
        <taxon>Pseudomonadota</taxon>
        <taxon>Gammaproteobacteria</taxon>
        <taxon>Pseudomonadales</taxon>
        <taxon>Pseudomonadaceae</taxon>
        <taxon>Pseudomonas</taxon>
    </lineage>
</organism>
<protein>
    <submittedName>
        <fullName evidence="1">DUF3077 domain-containing protein</fullName>
    </submittedName>
</protein>
<sequence>MKKVAPDKPALPDLTTTYTEFCFCDEGETALFAVRDGVEMKHALEQLMSLLRLAHENNFQASELADGRLAKMLLATQHSLEASKAVVASLLKSIERQAVSG</sequence>
<keyword evidence="2" id="KW-1185">Reference proteome</keyword>
<dbReference type="InterPro" id="IPR021427">
    <property type="entry name" value="DUF3077"/>
</dbReference>
<evidence type="ECO:0000313" key="2">
    <source>
        <dbReference type="Proteomes" id="UP001335100"/>
    </source>
</evidence>
<dbReference type="EMBL" id="JAZDQJ010000002">
    <property type="protein sequence ID" value="MEE1932181.1"/>
    <property type="molecule type" value="Genomic_DNA"/>
</dbReference>
<evidence type="ECO:0000313" key="1">
    <source>
        <dbReference type="EMBL" id="MEE1932181.1"/>
    </source>
</evidence>
<accession>A0ABU7HKY2</accession>
<dbReference type="RefSeq" id="WP_330073138.1">
    <property type="nucleotide sequence ID" value="NZ_JAZDQJ010000002.1"/>
</dbReference>
<gene>
    <name evidence="1" type="ORF">V0R50_03020</name>
</gene>
<name>A0ABU7HKY2_9PSED</name>
<proteinExistence type="predicted"/>
<dbReference type="Pfam" id="PF11275">
    <property type="entry name" value="DUF3077"/>
    <property type="match status" value="1"/>
</dbReference>
<comment type="caution">
    <text evidence="1">The sequence shown here is derived from an EMBL/GenBank/DDBJ whole genome shotgun (WGS) entry which is preliminary data.</text>
</comment>
<dbReference type="Proteomes" id="UP001335100">
    <property type="component" value="Unassembled WGS sequence"/>
</dbReference>
<reference evidence="1 2" key="1">
    <citation type="submission" date="2024-01" db="EMBL/GenBank/DDBJ databases">
        <title>Unpublished Manusciprt.</title>
        <authorList>
            <person name="Duman M."/>
            <person name="Valdes E.G."/>
            <person name="Ajmi N."/>
            <person name="Altun S."/>
            <person name="Saticioglu I.B."/>
        </authorList>
    </citation>
    <scope>NUCLEOTIDE SEQUENCE [LARGE SCALE GENOMIC DNA]</scope>
    <source>
        <strain evidence="1 2">148P</strain>
    </source>
</reference>